<evidence type="ECO:0000256" key="7">
    <source>
        <dbReference type="ARBA" id="ARBA00022832"/>
    </source>
</evidence>
<evidence type="ECO:0000256" key="11">
    <source>
        <dbReference type="PIRNR" id="PIRNR000447"/>
    </source>
</evidence>
<dbReference type="Pfam" id="PF02801">
    <property type="entry name" value="Ketoacyl-synt_C"/>
    <property type="match status" value="1"/>
</dbReference>
<dbReference type="GO" id="GO:0005829">
    <property type="term" value="C:cytosol"/>
    <property type="evidence" value="ECO:0007669"/>
    <property type="project" value="TreeGrafter"/>
</dbReference>
<dbReference type="InterPro" id="IPR016039">
    <property type="entry name" value="Thiolase-like"/>
</dbReference>
<dbReference type="STRING" id="1480694.DC28_10010"/>
<dbReference type="Pfam" id="PF00109">
    <property type="entry name" value="ketoacyl-synt"/>
    <property type="match status" value="1"/>
</dbReference>
<dbReference type="PROSITE" id="PS00606">
    <property type="entry name" value="KS3_1"/>
    <property type="match status" value="1"/>
</dbReference>
<dbReference type="NCBIfam" id="NF005589">
    <property type="entry name" value="PRK07314.1"/>
    <property type="match status" value="1"/>
</dbReference>
<keyword evidence="8" id="KW-0443">Lipid metabolism</keyword>
<dbReference type="AlphaFoldDB" id="A0A098QYN6"/>
<comment type="pathway">
    <text evidence="1 11">Lipid metabolism; fatty acid biosynthesis.</text>
</comment>
<keyword evidence="7" id="KW-0276">Fatty acid metabolism</keyword>
<dbReference type="InterPro" id="IPR020841">
    <property type="entry name" value="PKS_Beta-ketoAc_synthase_dom"/>
</dbReference>
<evidence type="ECO:0000313" key="16">
    <source>
        <dbReference type="Proteomes" id="UP000029692"/>
    </source>
</evidence>
<evidence type="ECO:0000313" key="15">
    <source>
        <dbReference type="EMBL" id="KGE71602.1"/>
    </source>
</evidence>
<dbReference type="RefSeq" id="WP_037548043.1">
    <property type="nucleotide sequence ID" value="NZ_JNUP01000065.1"/>
</dbReference>
<dbReference type="PANTHER" id="PTHR11712">
    <property type="entry name" value="POLYKETIDE SYNTHASE-RELATED"/>
    <property type="match status" value="1"/>
</dbReference>
<dbReference type="OrthoDB" id="9808669at2"/>
<evidence type="ECO:0000256" key="3">
    <source>
        <dbReference type="ARBA" id="ARBA00012356"/>
    </source>
</evidence>
<dbReference type="PIRSF" id="PIRSF000447">
    <property type="entry name" value="KAS_II"/>
    <property type="match status" value="1"/>
</dbReference>
<evidence type="ECO:0000256" key="13">
    <source>
        <dbReference type="RuleBase" id="RU003694"/>
    </source>
</evidence>
<keyword evidence="10 11" id="KW-0012">Acyltransferase</keyword>
<dbReference type="CDD" id="cd00834">
    <property type="entry name" value="KAS_I_II"/>
    <property type="match status" value="1"/>
</dbReference>
<evidence type="ECO:0000256" key="9">
    <source>
        <dbReference type="ARBA" id="ARBA00023160"/>
    </source>
</evidence>
<name>A0A098QYN6_9SPIO</name>
<dbReference type="NCBIfam" id="TIGR03150">
    <property type="entry name" value="fabF"/>
    <property type="match status" value="1"/>
</dbReference>
<dbReference type="Gene3D" id="3.40.47.10">
    <property type="match status" value="2"/>
</dbReference>
<dbReference type="InterPro" id="IPR014031">
    <property type="entry name" value="Ketoacyl_synth_C"/>
</dbReference>
<dbReference type="GO" id="GO:0004315">
    <property type="term" value="F:3-oxoacyl-[acyl-carrier-protein] synthase activity"/>
    <property type="evidence" value="ECO:0007669"/>
    <property type="project" value="UniProtKB-UniRule"/>
</dbReference>
<dbReference type="Proteomes" id="UP000029692">
    <property type="component" value="Unassembled WGS sequence"/>
</dbReference>
<gene>
    <name evidence="15" type="ORF">DC28_10010</name>
</gene>
<evidence type="ECO:0000256" key="10">
    <source>
        <dbReference type="ARBA" id="ARBA00023315"/>
    </source>
</evidence>
<dbReference type="SMART" id="SM00825">
    <property type="entry name" value="PKS_KS"/>
    <property type="match status" value="1"/>
</dbReference>
<dbReference type="InterPro" id="IPR014030">
    <property type="entry name" value="Ketoacyl_synth_N"/>
</dbReference>
<dbReference type="UniPathway" id="UPA00094"/>
<reference evidence="15 16" key="1">
    <citation type="submission" date="2014-05" db="EMBL/GenBank/DDBJ databases">
        <title>De novo Genome Sequence of Spirocheata sp.</title>
        <authorList>
            <person name="Shivani Y."/>
            <person name="Subhash Y."/>
            <person name="Tushar L."/>
            <person name="Sasikala C."/>
            <person name="Ramana C.V."/>
        </authorList>
    </citation>
    <scope>NUCLEOTIDE SEQUENCE [LARGE SCALE GENOMIC DNA]</scope>
    <source>
        <strain evidence="15 16">JC230</strain>
    </source>
</reference>
<protein>
    <recommendedName>
        <fullName evidence="4 11">3-oxoacyl-[acyl-carrier-protein] synthase 2</fullName>
        <ecNumber evidence="3 11">2.3.1.179</ecNumber>
    </recommendedName>
</protein>
<dbReference type="PANTHER" id="PTHR11712:SF336">
    <property type="entry name" value="3-OXOACYL-[ACYL-CARRIER-PROTEIN] SYNTHASE, MITOCHONDRIAL"/>
    <property type="match status" value="1"/>
</dbReference>
<comment type="function">
    <text evidence="11">Involved in the type II fatty acid elongation cycle. Catalyzes the elongation of a wide range of acyl-ACP by the addition of two carbons from malonyl-ACP to an acyl acceptor. Can efficiently catalyze the conversion of palmitoleoyl-ACP (cis-hexadec-9-enoyl-ACP) to cis-vaccenoyl-ACP (cis-octadec-11-enoyl-ACP), an essential step in the thermal regulation of fatty acid composition.</text>
</comment>
<keyword evidence="16" id="KW-1185">Reference proteome</keyword>
<feature type="domain" description="Ketosynthase family 3 (KS3)" evidence="14">
    <location>
        <begin position="2"/>
        <end position="411"/>
    </location>
</feature>
<keyword evidence="6 11" id="KW-0808">Transferase</keyword>
<dbReference type="FunFam" id="3.40.47.10:FF:000009">
    <property type="entry name" value="3-oxoacyl-[acyl-carrier-protein] synthase 2"/>
    <property type="match status" value="1"/>
</dbReference>
<feature type="active site" description="For beta-ketoacyl synthase activity" evidence="12">
    <location>
        <position position="163"/>
    </location>
</feature>
<evidence type="ECO:0000256" key="1">
    <source>
        <dbReference type="ARBA" id="ARBA00005194"/>
    </source>
</evidence>
<dbReference type="InterPro" id="IPR018201">
    <property type="entry name" value="Ketoacyl_synth_AS"/>
</dbReference>
<evidence type="ECO:0000256" key="4">
    <source>
        <dbReference type="ARBA" id="ARBA00014657"/>
    </source>
</evidence>
<dbReference type="InterPro" id="IPR017568">
    <property type="entry name" value="3-oxoacyl-ACP_synth-2"/>
</dbReference>
<dbReference type="InterPro" id="IPR000794">
    <property type="entry name" value="Beta-ketoacyl_synthase"/>
</dbReference>
<dbReference type="eggNOG" id="COG0304">
    <property type="taxonomic scope" value="Bacteria"/>
</dbReference>
<evidence type="ECO:0000256" key="5">
    <source>
        <dbReference type="ARBA" id="ARBA00022516"/>
    </source>
</evidence>
<evidence type="ECO:0000256" key="6">
    <source>
        <dbReference type="ARBA" id="ARBA00022679"/>
    </source>
</evidence>
<dbReference type="EC" id="2.3.1.179" evidence="3 11"/>
<keyword evidence="9 11" id="KW-0275">Fatty acid biosynthesis</keyword>
<evidence type="ECO:0000256" key="12">
    <source>
        <dbReference type="PIRSR" id="PIRSR000447-1"/>
    </source>
</evidence>
<dbReference type="SUPFAM" id="SSF53901">
    <property type="entry name" value="Thiolase-like"/>
    <property type="match status" value="2"/>
</dbReference>
<dbReference type="EMBL" id="JNUP01000065">
    <property type="protein sequence ID" value="KGE71602.1"/>
    <property type="molecule type" value="Genomic_DNA"/>
</dbReference>
<organism evidence="15 16">
    <name type="scientific">Spirochaeta lutea</name>
    <dbReference type="NCBI Taxonomy" id="1480694"/>
    <lineage>
        <taxon>Bacteria</taxon>
        <taxon>Pseudomonadati</taxon>
        <taxon>Spirochaetota</taxon>
        <taxon>Spirochaetia</taxon>
        <taxon>Spirochaetales</taxon>
        <taxon>Spirochaetaceae</taxon>
        <taxon>Spirochaeta</taxon>
    </lineage>
</organism>
<sequence length="414" mass="44015">MARRVVITGMGTVNPLAHNTDDFWQAIKAGKSGIGPITKFDTTNHATKIAGEIKNFDVRNYLDRTEARKMEAFSHYAVVSALEAWRDSGLTDGDVDPIKVGVILGVGFGGFETLESAYKSLMDKGPGRVPPMTIPKLISNIGPGNIAITLNAQGPSYSLATACASGTDAIGHSLRSIQDGVTDVVITGGVEAVITTLGIASFNVIHALSTRYNDTPEKASRPFDKDRDGFVMGEGSGILILEELEHARARGARIYAEVVGVGATTDANHLTAPHPEGRGAIQAMQMALNTAGVSPQQVDYINAHGTSTPINDPVETKAIKAVFQDHAYSLKVSSTKSMTGHCIGAAGAIEAIICAKSIEDQFFPPTINLDNPDPDCDLDYVPHRGYHGPIEYAMSNSLGFGGHNGVLLLRKFRD</sequence>
<dbReference type="GO" id="GO:0006633">
    <property type="term" value="P:fatty acid biosynthetic process"/>
    <property type="evidence" value="ECO:0007669"/>
    <property type="project" value="UniProtKB-UniRule"/>
</dbReference>
<comment type="catalytic activity">
    <reaction evidence="11">
        <text>(9Z)-hexadecenoyl-[ACP] + malonyl-[ACP] + H(+) = 3-oxo-(11Z)-octadecenoyl-[ACP] + holo-[ACP] + CO2</text>
        <dbReference type="Rhea" id="RHEA:55040"/>
        <dbReference type="Rhea" id="RHEA-COMP:9623"/>
        <dbReference type="Rhea" id="RHEA-COMP:9685"/>
        <dbReference type="Rhea" id="RHEA-COMP:10800"/>
        <dbReference type="Rhea" id="RHEA-COMP:14074"/>
        <dbReference type="ChEBI" id="CHEBI:15378"/>
        <dbReference type="ChEBI" id="CHEBI:16526"/>
        <dbReference type="ChEBI" id="CHEBI:64479"/>
        <dbReference type="ChEBI" id="CHEBI:78449"/>
        <dbReference type="ChEBI" id="CHEBI:83989"/>
        <dbReference type="ChEBI" id="CHEBI:138538"/>
        <dbReference type="EC" id="2.3.1.179"/>
    </reaction>
</comment>
<keyword evidence="5 11" id="KW-0444">Lipid biosynthesis</keyword>
<evidence type="ECO:0000259" key="14">
    <source>
        <dbReference type="PROSITE" id="PS52004"/>
    </source>
</evidence>
<comment type="similarity">
    <text evidence="2 11 13">Belongs to the thiolase-like superfamily. Beta-ketoacyl-ACP synthases family.</text>
</comment>
<accession>A0A098QYN6</accession>
<dbReference type="PROSITE" id="PS52004">
    <property type="entry name" value="KS3_2"/>
    <property type="match status" value="1"/>
</dbReference>
<comment type="caution">
    <text evidence="15">The sequence shown here is derived from an EMBL/GenBank/DDBJ whole genome shotgun (WGS) entry which is preliminary data.</text>
</comment>
<evidence type="ECO:0000256" key="2">
    <source>
        <dbReference type="ARBA" id="ARBA00008467"/>
    </source>
</evidence>
<comment type="catalytic activity">
    <reaction evidence="11">
        <text>a fatty acyl-[ACP] + malonyl-[ACP] + H(+) = a 3-oxoacyl-[ACP] + holo-[ACP] + CO2</text>
        <dbReference type="Rhea" id="RHEA:22836"/>
        <dbReference type="Rhea" id="RHEA-COMP:9623"/>
        <dbReference type="Rhea" id="RHEA-COMP:9685"/>
        <dbReference type="Rhea" id="RHEA-COMP:9916"/>
        <dbReference type="Rhea" id="RHEA-COMP:14125"/>
        <dbReference type="ChEBI" id="CHEBI:15378"/>
        <dbReference type="ChEBI" id="CHEBI:16526"/>
        <dbReference type="ChEBI" id="CHEBI:64479"/>
        <dbReference type="ChEBI" id="CHEBI:78449"/>
        <dbReference type="ChEBI" id="CHEBI:78776"/>
        <dbReference type="ChEBI" id="CHEBI:138651"/>
    </reaction>
</comment>
<proteinExistence type="inferred from homology"/>
<evidence type="ECO:0000256" key="8">
    <source>
        <dbReference type="ARBA" id="ARBA00023098"/>
    </source>
</evidence>